<organism evidence="1 2">
    <name type="scientific">Caerostris extrusa</name>
    <name type="common">Bark spider</name>
    <name type="synonym">Caerostris bankana</name>
    <dbReference type="NCBI Taxonomy" id="172846"/>
    <lineage>
        <taxon>Eukaryota</taxon>
        <taxon>Metazoa</taxon>
        <taxon>Ecdysozoa</taxon>
        <taxon>Arthropoda</taxon>
        <taxon>Chelicerata</taxon>
        <taxon>Arachnida</taxon>
        <taxon>Araneae</taxon>
        <taxon>Araneomorphae</taxon>
        <taxon>Entelegynae</taxon>
        <taxon>Araneoidea</taxon>
        <taxon>Araneidae</taxon>
        <taxon>Caerostris</taxon>
    </lineage>
</organism>
<name>A0AAV4MZ64_CAEEX</name>
<evidence type="ECO:0000313" key="1">
    <source>
        <dbReference type="EMBL" id="GIX77000.1"/>
    </source>
</evidence>
<dbReference type="Proteomes" id="UP001054945">
    <property type="component" value="Unassembled WGS sequence"/>
</dbReference>
<evidence type="ECO:0000313" key="2">
    <source>
        <dbReference type="Proteomes" id="UP001054945"/>
    </source>
</evidence>
<reference evidence="1 2" key="1">
    <citation type="submission" date="2021-06" db="EMBL/GenBank/DDBJ databases">
        <title>Caerostris extrusa draft genome.</title>
        <authorList>
            <person name="Kono N."/>
            <person name="Arakawa K."/>
        </authorList>
    </citation>
    <scope>NUCLEOTIDE SEQUENCE [LARGE SCALE GENOMIC DNA]</scope>
</reference>
<gene>
    <name evidence="1" type="ORF">CEXT_762111</name>
</gene>
<keyword evidence="2" id="KW-1185">Reference proteome</keyword>
<proteinExistence type="predicted"/>
<protein>
    <submittedName>
        <fullName evidence="1">Uncharacterized protein</fullName>
    </submittedName>
</protein>
<comment type="caution">
    <text evidence="1">The sequence shown here is derived from an EMBL/GenBank/DDBJ whole genome shotgun (WGS) entry which is preliminary data.</text>
</comment>
<dbReference type="EMBL" id="BPLR01002708">
    <property type="protein sequence ID" value="GIX77000.1"/>
    <property type="molecule type" value="Genomic_DNA"/>
</dbReference>
<accession>A0AAV4MZ64</accession>
<sequence>MPSLSKTLNSNPCGIGAGEGAKIYSFVLFLGLAPRKLNTFFKPFCPTLYPSFPQWNPLLVMSVESNDGRRVSVWSPKQEGFLKLRRGQKDKQLLHLRSKQLAEAIFKIKLFYSSLTEWLL</sequence>
<dbReference type="AlphaFoldDB" id="A0AAV4MZ64"/>